<organism evidence="1 2">
    <name type="scientific">Mycetohabitans rhizoxinica (strain DSM 19002 / CIP 109453 / HKI 454)</name>
    <name type="common">Paraburkholderia rhizoxinica</name>
    <dbReference type="NCBI Taxonomy" id="882378"/>
    <lineage>
        <taxon>Bacteria</taxon>
        <taxon>Pseudomonadati</taxon>
        <taxon>Pseudomonadota</taxon>
        <taxon>Betaproteobacteria</taxon>
        <taxon>Burkholderiales</taxon>
        <taxon>Burkholderiaceae</taxon>
        <taxon>Mycetohabitans</taxon>
    </lineage>
</organism>
<dbReference type="STRING" id="882378.RBRH_01438"/>
<evidence type="ECO:0000313" key="1">
    <source>
        <dbReference type="EMBL" id="CBW75846.1"/>
    </source>
</evidence>
<dbReference type="Proteomes" id="UP000007437">
    <property type="component" value="Chromosome"/>
</dbReference>
<reference evidence="1 2" key="1">
    <citation type="journal article" date="2011" name="J. Bacteriol.">
        <title>Complete genome sequence of Burkholderia rhizoxinica, an endosymbiont of Rhizopus microsporus.</title>
        <authorList>
            <person name="Lackner G."/>
            <person name="Moebius N."/>
            <person name="Partida-Martinez L."/>
            <person name="Hertweck C."/>
        </authorList>
    </citation>
    <scope>NUCLEOTIDE SEQUENCE [LARGE SCALE GENOMIC DNA]</scope>
    <source>
        <strain evidence="2">DSM 19002 / CIP 109453 / HKI 454</strain>
    </source>
</reference>
<dbReference type="EMBL" id="FR687359">
    <property type="protein sequence ID" value="CBW75846.1"/>
    <property type="molecule type" value="Genomic_DNA"/>
</dbReference>
<evidence type="ECO:0000313" key="2">
    <source>
        <dbReference type="Proteomes" id="UP000007437"/>
    </source>
</evidence>
<dbReference type="KEGG" id="brh:RBRH_01438"/>
<accession>E5ATH2</accession>
<protein>
    <submittedName>
        <fullName evidence="1">Uncharacterized protein</fullName>
    </submittedName>
</protein>
<sequence length="44" mass="5068">MQSDRSMPVKRMHVIEEALAKTLSYVADIKIVACPTIYWLRSLC</sequence>
<proteinExistence type="predicted"/>
<name>E5ATH2_MYCRK</name>
<gene>
    <name evidence="1" type="ordered locus">RBRH_01438</name>
</gene>
<dbReference type="AlphaFoldDB" id="E5ATH2"/>
<dbReference type="HOGENOM" id="CLU_3213602_0_0_4"/>